<protein>
    <submittedName>
        <fullName evidence="1">Uncharacterized protein</fullName>
    </submittedName>
</protein>
<proteinExistence type="predicted"/>
<keyword evidence="2" id="KW-1185">Reference proteome</keyword>
<dbReference type="Proteomes" id="UP000311919">
    <property type="component" value="Unassembled WGS sequence"/>
</dbReference>
<evidence type="ECO:0000313" key="1">
    <source>
        <dbReference type="EMBL" id="TNN12590.1"/>
    </source>
</evidence>
<reference evidence="1 2" key="1">
    <citation type="submission" date="2019-03" db="EMBL/GenBank/DDBJ databases">
        <title>An improved genome assembly of the fluke Schistosoma japonicum.</title>
        <authorList>
            <person name="Hu W."/>
            <person name="Luo F."/>
            <person name="Yin M."/>
            <person name="Mo X."/>
            <person name="Sun C."/>
            <person name="Wu Q."/>
            <person name="Zhu B."/>
            <person name="Xiang M."/>
            <person name="Wang J."/>
            <person name="Wang Y."/>
            <person name="Zhang T."/>
            <person name="Xu B."/>
            <person name="Zheng H."/>
            <person name="Feng Z."/>
        </authorList>
    </citation>
    <scope>NUCLEOTIDE SEQUENCE [LARGE SCALE GENOMIC DNA]</scope>
    <source>
        <strain evidence="1">HuSjv2</strain>
        <tissue evidence="1">Worms</tissue>
    </source>
</reference>
<gene>
    <name evidence="1" type="ORF">EWB00_003615</name>
</gene>
<name>A0A4Z2D8V0_SCHJA</name>
<sequence length="78" mass="8680">MLMALCKDLWCISQSSQTGDPERQNNIGLMSFYMNLLSSVFTDGKALGVIYLITVVNALKTHHPTNEYTIALEVTSLK</sequence>
<dbReference type="EMBL" id="SKCS01000218">
    <property type="protein sequence ID" value="TNN12590.1"/>
    <property type="molecule type" value="Genomic_DNA"/>
</dbReference>
<organism evidence="1 2">
    <name type="scientific">Schistosoma japonicum</name>
    <name type="common">Blood fluke</name>
    <dbReference type="NCBI Taxonomy" id="6182"/>
    <lineage>
        <taxon>Eukaryota</taxon>
        <taxon>Metazoa</taxon>
        <taxon>Spiralia</taxon>
        <taxon>Lophotrochozoa</taxon>
        <taxon>Platyhelminthes</taxon>
        <taxon>Trematoda</taxon>
        <taxon>Digenea</taxon>
        <taxon>Strigeidida</taxon>
        <taxon>Schistosomatoidea</taxon>
        <taxon>Schistosomatidae</taxon>
        <taxon>Schistosoma</taxon>
    </lineage>
</organism>
<dbReference type="AlphaFoldDB" id="A0A4Z2D8V0"/>
<accession>A0A4Z2D8V0</accession>
<evidence type="ECO:0000313" key="2">
    <source>
        <dbReference type="Proteomes" id="UP000311919"/>
    </source>
</evidence>
<comment type="caution">
    <text evidence="1">The sequence shown here is derived from an EMBL/GenBank/DDBJ whole genome shotgun (WGS) entry which is preliminary data.</text>
</comment>